<dbReference type="InterPro" id="IPR047198">
    <property type="entry name" value="DDP-like_NUDIX"/>
</dbReference>
<sequence>MTPLDKLRKLLDLFRQPSETSRLGRGKPLRQAAAAVFRGEAEKRELLLITSRDTGRWIVPKGWIENDEDGPAAALREAWEEAGVTGELVSPRSIGHYRYVKQRPRRGDVLCDVDVYEVNLKEEKKQWPEKTERTRQWFPVAEAIGLVDEPGLKDLIRAAMDLGEAA</sequence>
<dbReference type="InterPro" id="IPR015797">
    <property type="entry name" value="NUDIX_hydrolase-like_dom_sf"/>
</dbReference>
<dbReference type="GO" id="GO:0046872">
    <property type="term" value="F:metal ion binding"/>
    <property type="evidence" value="ECO:0007669"/>
    <property type="project" value="UniProtKB-KW"/>
</dbReference>
<evidence type="ECO:0000256" key="3">
    <source>
        <dbReference type="ARBA" id="ARBA00022801"/>
    </source>
</evidence>
<evidence type="ECO:0000256" key="2">
    <source>
        <dbReference type="ARBA" id="ARBA00022723"/>
    </source>
</evidence>
<name>A9D5X0_HOEPD</name>
<dbReference type="InterPro" id="IPR020084">
    <property type="entry name" value="NUDIX_hydrolase_CS"/>
</dbReference>
<evidence type="ECO:0000313" key="7">
    <source>
        <dbReference type="Proteomes" id="UP000004291"/>
    </source>
</evidence>
<evidence type="ECO:0000256" key="4">
    <source>
        <dbReference type="ARBA" id="ARBA00022842"/>
    </source>
</evidence>
<feature type="domain" description="Nudix hydrolase" evidence="5">
    <location>
        <begin position="28"/>
        <end position="160"/>
    </location>
</feature>
<dbReference type="Pfam" id="PF00293">
    <property type="entry name" value="NUDIX"/>
    <property type="match status" value="1"/>
</dbReference>
<gene>
    <name evidence="6" type="ORF">HPDFL43_09097</name>
</gene>
<evidence type="ECO:0000259" key="5">
    <source>
        <dbReference type="PROSITE" id="PS51462"/>
    </source>
</evidence>
<dbReference type="AlphaFoldDB" id="A9D5X0"/>
<dbReference type="Gene3D" id="3.90.79.10">
    <property type="entry name" value="Nucleoside Triphosphate Pyrophosphohydrolase"/>
    <property type="match status" value="1"/>
</dbReference>
<keyword evidence="3 6" id="KW-0378">Hydrolase</keyword>
<dbReference type="InterPro" id="IPR000086">
    <property type="entry name" value="NUDIX_hydrolase_dom"/>
</dbReference>
<organism evidence="6 7">
    <name type="scientific">Hoeflea phototrophica (strain DSM 17068 / NCIMB 14078 / DFL-43)</name>
    <dbReference type="NCBI Taxonomy" id="411684"/>
    <lineage>
        <taxon>Bacteria</taxon>
        <taxon>Pseudomonadati</taxon>
        <taxon>Pseudomonadota</taxon>
        <taxon>Alphaproteobacteria</taxon>
        <taxon>Hyphomicrobiales</taxon>
        <taxon>Rhizobiaceae</taxon>
        <taxon>Hoeflea</taxon>
    </lineage>
</organism>
<protein>
    <submittedName>
        <fullName evidence="6">NTP pyrophosphohydrolase</fullName>
    </submittedName>
</protein>
<dbReference type="eggNOG" id="COG0494">
    <property type="taxonomic scope" value="Bacteria"/>
</dbReference>
<dbReference type="PANTHER" id="PTHR12629:SF0">
    <property type="entry name" value="DIPHOSPHOINOSITOL-POLYPHOSPHATE DIPHOSPHATASE"/>
    <property type="match status" value="1"/>
</dbReference>
<reference evidence="6 7" key="2">
    <citation type="submission" date="2012-06" db="EMBL/GenBank/DDBJ databases">
        <authorList>
            <person name="Fiebig A."/>
        </authorList>
    </citation>
    <scope>NUCLEOTIDE SEQUENCE [LARGE SCALE GENOMIC DNA]</scope>
    <source>
        <strain evidence="6 7">DFL-43</strain>
    </source>
</reference>
<dbReference type="OrthoDB" id="7066910at2"/>
<dbReference type="CDD" id="cd04666">
    <property type="entry name" value="NUDIX_DIPP2_like_Nudt4"/>
    <property type="match status" value="1"/>
</dbReference>
<dbReference type="RefSeq" id="WP_007197597.1">
    <property type="nucleotide sequence ID" value="NZ_CM002917.1"/>
</dbReference>
<dbReference type="GO" id="GO:0005737">
    <property type="term" value="C:cytoplasm"/>
    <property type="evidence" value="ECO:0007669"/>
    <property type="project" value="TreeGrafter"/>
</dbReference>
<dbReference type="Proteomes" id="UP000004291">
    <property type="component" value="Chromosome"/>
</dbReference>
<evidence type="ECO:0000256" key="1">
    <source>
        <dbReference type="ARBA" id="ARBA00001946"/>
    </source>
</evidence>
<dbReference type="EMBL" id="ABIA03000002">
    <property type="protein sequence ID" value="EDQ33380.1"/>
    <property type="molecule type" value="Genomic_DNA"/>
</dbReference>
<dbReference type="SUPFAM" id="SSF55811">
    <property type="entry name" value="Nudix"/>
    <property type="match status" value="1"/>
</dbReference>
<dbReference type="PANTHER" id="PTHR12629">
    <property type="entry name" value="DIPHOSPHOINOSITOL POLYPHOSPHATE PHOSPHOHYDROLASE"/>
    <property type="match status" value="1"/>
</dbReference>
<dbReference type="STRING" id="411684.HPDFL43_09097"/>
<proteinExistence type="predicted"/>
<reference evidence="6 7" key="1">
    <citation type="submission" date="2007-10" db="EMBL/GenBank/DDBJ databases">
        <authorList>
            <person name="Wagner-Dobler I."/>
            <person name="Ferriera S."/>
            <person name="Johnson J."/>
            <person name="Kravitz S."/>
            <person name="Beeson K."/>
            <person name="Sutton G."/>
            <person name="Rogers Y.-H."/>
            <person name="Friedman R."/>
            <person name="Frazier M."/>
            <person name="Venter J.C."/>
        </authorList>
    </citation>
    <scope>NUCLEOTIDE SEQUENCE [LARGE SCALE GENOMIC DNA]</scope>
    <source>
        <strain evidence="6 7">DFL-43</strain>
    </source>
</reference>
<dbReference type="PROSITE" id="PS51462">
    <property type="entry name" value="NUDIX"/>
    <property type="match status" value="1"/>
</dbReference>
<accession>A9D5X0</accession>
<dbReference type="HOGENOM" id="CLU_037162_8_1_5"/>
<keyword evidence="4" id="KW-0460">Magnesium</keyword>
<comment type="cofactor">
    <cofactor evidence="1">
        <name>Mg(2+)</name>
        <dbReference type="ChEBI" id="CHEBI:18420"/>
    </cofactor>
</comment>
<dbReference type="GO" id="GO:0016462">
    <property type="term" value="F:pyrophosphatase activity"/>
    <property type="evidence" value="ECO:0007669"/>
    <property type="project" value="InterPro"/>
</dbReference>
<keyword evidence="2" id="KW-0479">Metal-binding</keyword>
<keyword evidence="7" id="KW-1185">Reference proteome</keyword>
<evidence type="ECO:0000313" key="6">
    <source>
        <dbReference type="EMBL" id="EDQ33380.1"/>
    </source>
</evidence>
<dbReference type="PROSITE" id="PS00893">
    <property type="entry name" value="NUDIX_BOX"/>
    <property type="match status" value="1"/>
</dbReference>
<comment type="caution">
    <text evidence="6">The sequence shown here is derived from an EMBL/GenBank/DDBJ whole genome shotgun (WGS) entry which is preliminary data.</text>
</comment>